<comment type="caution">
    <text evidence="1">The sequence shown here is derived from an EMBL/GenBank/DDBJ whole genome shotgun (WGS) entry which is preliminary data.</text>
</comment>
<accession>A0A811UVW2</accession>
<reference evidence="1" key="1">
    <citation type="submission" date="2020-11" db="EMBL/GenBank/DDBJ databases">
        <authorList>
            <person name="Whitehead M."/>
        </authorList>
    </citation>
    <scope>NUCLEOTIDE SEQUENCE</scope>
    <source>
        <strain evidence="1">EGII</strain>
    </source>
</reference>
<protein>
    <submittedName>
        <fullName evidence="1">(Mediterranean fruit fly) hypothetical protein</fullName>
    </submittedName>
</protein>
<gene>
    <name evidence="1" type="ORF">CCAP1982_LOCUS10947</name>
</gene>
<sequence length="120" mass="13461">MHKRLQSDNSVALSICYAQLKAIVWVYPPLVGHPLVMNSTNEQNKNNIIAFSIVYAHTHTHTPTHTRIKIVLQVQQKILSNAFFSCAPILVKITFAFLSDVVIAEKALRCCCLTSNINKL</sequence>
<name>A0A811UVW2_CERCA</name>
<dbReference type="Proteomes" id="UP000606786">
    <property type="component" value="Unassembled WGS sequence"/>
</dbReference>
<dbReference type="EMBL" id="CAJHJT010000034">
    <property type="protein sequence ID" value="CAD7002458.1"/>
    <property type="molecule type" value="Genomic_DNA"/>
</dbReference>
<evidence type="ECO:0000313" key="1">
    <source>
        <dbReference type="EMBL" id="CAD7002458.1"/>
    </source>
</evidence>
<keyword evidence="2" id="KW-1185">Reference proteome</keyword>
<dbReference type="AlphaFoldDB" id="A0A811UVW2"/>
<evidence type="ECO:0000313" key="2">
    <source>
        <dbReference type="Proteomes" id="UP000606786"/>
    </source>
</evidence>
<proteinExistence type="predicted"/>
<organism evidence="1 2">
    <name type="scientific">Ceratitis capitata</name>
    <name type="common">Mediterranean fruit fly</name>
    <name type="synonym">Tephritis capitata</name>
    <dbReference type="NCBI Taxonomy" id="7213"/>
    <lineage>
        <taxon>Eukaryota</taxon>
        <taxon>Metazoa</taxon>
        <taxon>Ecdysozoa</taxon>
        <taxon>Arthropoda</taxon>
        <taxon>Hexapoda</taxon>
        <taxon>Insecta</taxon>
        <taxon>Pterygota</taxon>
        <taxon>Neoptera</taxon>
        <taxon>Endopterygota</taxon>
        <taxon>Diptera</taxon>
        <taxon>Brachycera</taxon>
        <taxon>Muscomorpha</taxon>
        <taxon>Tephritoidea</taxon>
        <taxon>Tephritidae</taxon>
        <taxon>Ceratitis</taxon>
        <taxon>Ceratitis</taxon>
    </lineage>
</organism>